<comment type="caution">
    <text evidence="2">The sequence shown here is derived from an EMBL/GenBank/DDBJ whole genome shotgun (WGS) entry which is preliminary data.</text>
</comment>
<name>A0A139XF09_9CYAN</name>
<keyword evidence="3" id="KW-1185">Reference proteome</keyword>
<keyword evidence="1" id="KW-0812">Transmembrane</keyword>
<keyword evidence="1" id="KW-1133">Transmembrane helix</keyword>
<evidence type="ECO:0000256" key="1">
    <source>
        <dbReference type="SAM" id="Phobius"/>
    </source>
</evidence>
<dbReference type="Proteomes" id="UP000076925">
    <property type="component" value="Unassembled WGS sequence"/>
</dbReference>
<evidence type="ECO:0000313" key="2">
    <source>
        <dbReference type="EMBL" id="KYC43280.1"/>
    </source>
</evidence>
<evidence type="ECO:0000313" key="3">
    <source>
        <dbReference type="Proteomes" id="UP000076925"/>
    </source>
</evidence>
<accession>A0A139XF09</accession>
<dbReference type="AlphaFoldDB" id="A0A139XF09"/>
<proteinExistence type="predicted"/>
<dbReference type="RefSeq" id="WP_017750037.1">
    <property type="nucleotide sequence ID" value="NZ_KQ976354.1"/>
</dbReference>
<dbReference type="STRING" id="128403.WA1_14410"/>
<gene>
    <name evidence="2" type="ORF">WA1_14410</name>
</gene>
<dbReference type="EMBL" id="ANNX02000016">
    <property type="protein sequence ID" value="KYC43280.1"/>
    <property type="molecule type" value="Genomic_DNA"/>
</dbReference>
<sequence length="99" mass="11648">MRLTYGKGEIINLLSPSTPKSQELTQWAEENNPLNQLSLFAPFVIDFFVFWIFQSWLVPDDMARRQWHDTTILWVVRLVPFVGLVVYLLRRPSLPIDKS</sequence>
<keyword evidence="1" id="KW-0472">Membrane</keyword>
<feature type="transmembrane region" description="Helical" evidence="1">
    <location>
        <begin position="71"/>
        <end position="89"/>
    </location>
</feature>
<reference evidence="2 3" key="1">
    <citation type="journal article" date="2013" name="Genome Biol. Evol.">
        <title>Genomes of Stigonematalean cyanobacteria (subsection V) and the evolution of oxygenic photosynthesis from prokaryotes to plastids.</title>
        <authorList>
            <person name="Dagan T."/>
            <person name="Roettger M."/>
            <person name="Stucken K."/>
            <person name="Landan G."/>
            <person name="Koch R."/>
            <person name="Major P."/>
            <person name="Gould S.B."/>
            <person name="Goremykin V.V."/>
            <person name="Rippka R."/>
            <person name="Tandeau de Marsac N."/>
            <person name="Gugger M."/>
            <person name="Lockhart P.J."/>
            <person name="Allen J.F."/>
            <person name="Brune I."/>
            <person name="Maus I."/>
            <person name="Puhler A."/>
            <person name="Martin W.F."/>
        </authorList>
    </citation>
    <scope>NUCLEOTIDE SEQUENCE [LARGE SCALE GENOMIC DNA]</scope>
    <source>
        <strain evidence="2 3">PCC 7110</strain>
    </source>
</reference>
<organism evidence="2 3">
    <name type="scientific">Scytonema hofmannii PCC 7110</name>
    <dbReference type="NCBI Taxonomy" id="128403"/>
    <lineage>
        <taxon>Bacteria</taxon>
        <taxon>Bacillati</taxon>
        <taxon>Cyanobacteriota</taxon>
        <taxon>Cyanophyceae</taxon>
        <taxon>Nostocales</taxon>
        <taxon>Scytonemataceae</taxon>
        <taxon>Scytonema</taxon>
    </lineage>
</organism>
<feature type="transmembrane region" description="Helical" evidence="1">
    <location>
        <begin position="39"/>
        <end position="59"/>
    </location>
</feature>
<protein>
    <submittedName>
        <fullName evidence="2">Uncharacterized protein</fullName>
    </submittedName>
</protein>